<evidence type="ECO:0000313" key="3">
    <source>
        <dbReference type="Proteomes" id="UP001342418"/>
    </source>
</evidence>
<accession>A0ABY5MLQ6</accession>
<name>A0ABY5MLQ6_9HYPH</name>
<dbReference type="Pfam" id="PF10011">
    <property type="entry name" value="DUF2254"/>
    <property type="match status" value="1"/>
</dbReference>
<gene>
    <name evidence="2" type="ORF">NTH_02684</name>
</gene>
<keyword evidence="1" id="KW-0472">Membrane</keyword>
<proteinExistence type="predicted"/>
<sequence>MDRIRNFLALLRGQLWPVPVLFALGAVGLAYVLLSYGHQFSPNGRIWWVYSGNAGTARDLLGSLLSGLMTMTSLVVSVTFVILTLAANQLGPRLISIFMGDRQLQSVLGLFIGTILYVILVLRTLDETLGSDGVPHLAVTAASLLTILCLLALLFYIHKIARSIIADNVVEAVSQEFRGTLHDILPDQDNDASASKQPLQGLRWPLGMEKAGYVQVVDYDDLLSIACEADVRIAVKVRAGHYLLREGEHVDIYSTAPPDEELRVRIRRAFTIGTERTSAQDPEHGIRQLVEIATRALSPGTNDPFTAIAVIERLGAAFEEIFARHVQPHVIKDSDGETRIIADRSDVAGLLAAAFHPIRQAGRTHPAILIRIAEIVGDLAATTTAASQREALSGQLTRLAETALLENTTRHDRQDIMASIKQAENALLNGPWRDQSEEAHRH</sequence>
<evidence type="ECO:0000313" key="2">
    <source>
        <dbReference type="EMBL" id="UUP18204.1"/>
    </source>
</evidence>
<feature type="transmembrane region" description="Helical" evidence="1">
    <location>
        <begin position="60"/>
        <end position="86"/>
    </location>
</feature>
<dbReference type="Proteomes" id="UP001342418">
    <property type="component" value="Chromosome"/>
</dbReference>
<evidence type="ECO:0000256" key="1">
    <source>
        <dbReference type="SAM" id="Phobius"/>
    </source>
</evidence>
<dbReference type="RefSeq" id="WP_338530458.1">
    <property type="nucleotide sequence ID" value="NZ_CP030941.1"/>
</dbReference>
<keyword evidence="3" id="KW-1185">Reference proteome</keyword>
<feature type="transmembrane region" description="Helical" evidence="1">
    <location>
        <begin position="137"/>
        <end position="157"/>
    </location>
</feature>
<feature type="transmembrane region" description="Helical" evidence="1">
    <location>
        <begin position="107"/>
        <end position="125"/>
    </location>
</feature>
<dbReference type="EMBL" id="CP030941">
    <property type="protein sequence ID" value="UUP18204.1"/>
    <property type="molecule type" value="Genomic_DNA"/>
</dbReference>
<protein>
    <recommendedName>
        <fullName evidence="4">DUF2254 domain-containing protein</fullName>
    </recommendedName>
</protein>
<reference evidence="2 3" key="1">
    <citation type="submission" date="2018-07" db="EMBL/GenBank/DDBJ databases">
        <title>Genome sequence of Nitratireductor thuwali#1536.</title>
        <authorList>
            <person name="Michoud G."/>
            <person name="Merlino G."/>
            <person name="Sefrji F.O."/>
            <person name="Daffonchio D."/>
        </authorList>
    </citation>
    <scope>NUCLEOTIDE SEQUENCE [LARGE SCALE GENOMIC DNA]</scope>
    <source>
        <strain evidence="3">Nit1536</strain>
    </source>
</reference>
<keyword evidence="1" id="KW-0812">Transmembrane</keyword>
<dbReference type="InterPro" id="IPR018723">
    <property type="entry name" value="DUF2254_membrane"/>
</dbReference>
<feature type="transmembrane region" description="Helical" evidence="1">
    <location>
        <begin position="20"/>
        <end position="40"/>
    </location>
</feature>
<organism evidence="2 3">
    <name type="scientific">Nitratireductor thuwali</name>
    <dbReference type="NCBI Taxonomy" id="2267699"/>
    <lineage>
        <taxon>Bacteria</taxon>
        <taxon>Pseudomonadati</taxon>
        <taxon>Pseudomonadota</taxon>
        <taxon>Alphaproteobacteria</taxon>
        <taxon>Hyphomicrobiales</taxon>
        <taxon>Phyllobacteriaceae</taxon>
        <taxon>Nitratireductor</taxon>
    </lineage>
</organism>
<keyword evidence="1" id="KW-1133">Transmembrane helix</keyword>
<evidence type="ECO:0008006" key="4">
    <source>
        <dbReference type="Google" id="ProtNLM"/>
    </source>
</evidence>